<comment type="catalytic activity">
    <reaction evidence="10">
        <text>3-dehydro-4-O-phospho-L-erythronate + H(+) = dihydroxyacetone phosphate + CO2</text>
        <dbReference type="Rhea" id="RHEA:52404"/>
        <dbReference type="ChEBI" id="CHEBI:15378"/>
        <dbReference type="ChEBI" id="CHEBI:16526"/>
        <dbReference type="ChEBI" id="CHEBI:57642"/>
        <dbReference type="ChEBI" id="CHEBI:136592"/>
        <dbReference type="EC" id="4.1.1.104"/>
    </reaction>
</comment>
<comment type="function">
    <text evidence="6">Catalyzes the decarboxylation of 3-oxo-tetronate 4-phosphate to dihydroxyacetone phosphate (DHAP) and CO(2).</text>
</comment>
<dbReference type="GO" id="GO:0005829">
    <property type="term" value="C:cytosol"/>
    <property type="evidence" value="ECO:0007669"/>
    <property type="project" value="TreeGrafter"/>
</dbReference>
<organism evidence="12 13">
    <name type="scientific">Mycolicibacterium goodii</name>
    <name type="common">Mycobacterium goodii</name>
    <dbReference type="NCBI Taxonomy" id="134601"/>
    <lineage>
        <taxon>Bacteria</taxon>
        <taxon>Bacillati</taxon>
        <taxon>Actinomycetota</taxon>
        <taxon>Actinomycetes</taxon>
        <taxon>Mycobacteriales</taxon>
        <taxon>Mycobacteriaceae</taxon>
        <taxon>Mycolicibacterium</taxon>
    </lineage>
</organism>
<comment type="cofactor">
    <cofactor evidence="1">
        <name>Zn(2+)</name>
        <dbReference type="ChEBI" id="CHEBI:29105"/>
    </cofactor>
</comment>
<dbReference type="SUPFAM" id="SSF53639">
    <property type="entry name" value="AraD/HMP-PK domain-like"/>
    <property type="match status" value="1"/>
</dbReference>
<dbReference type="PANTHER" id="PTHR22789">
    <property type="entry name" value="FUCULOSE PHOSPHATE ALDOLASE"/>
    <property type="match status" value="1"/>
</dbReference>
<dbReference type="GO" id="GO:0046872">
    <property type="term" value="F:metal ion binding"/>
    <property type="evidence" value="ECO:0007669"/>
    <property type="project" value="UniProtKB-KW"/>
</dbReference>
<dbReference type="InterPro" id="IPR050013">
    <property type="entry name" value="OtnC"/>
</dbReference>
<dbReference type="Proteomes" id="UP000062255">
    <property type="component" value="Chromosome"/>
</dbReference>
<dbReference type="PATRIC" id="fig|134601.6.peg.4804"/>
<keyword evidence="2" id="KW-0479">Metal-binding</keyword>
<keyword evidence="5" id="KW-0119">Carbohydrate metabolism</keyword>
<reference evidence="12 13" key="1">
    <citation type="submission" date="2015-07" db="EMBL/GenBank/DDBJ databases">
        <title>Complete genome sequence of Mycobacterium goodii X7B, a facultative thermophilic biodesulfurizing bacterium.</title>
        <authorList>
            <person name="Yu B."/>
            <person name="Li F."/>
            <person name="Xu P."/>
        </authorList>
    </citation>
    <scope>NUCLEOTIDE SEQUENCE [LARGE SCALE GENOMIC DNA]</scope>
    <source>
        <strain evidence="12 13">X7B</strain>
    </source>
</reference>
<evidence type="ECO:0000256" key="3">
    <source>
        <dbReference type="ARBA" id="ARBA00022833"/>
    </source>
</evidence>
<dbReference type="GO" id="GO:0019323">
    <property type="term" value="P:pentose catabolic process"/>
    <property type="evidence" value="ECO:0007669"/>
    <property type="project" value="InterPro"/>
</dbReference>
<dbReference type="GO" id="GO:0016832">
    <property type="term" value="F:aldehyde-lyase activity"/>
    <property type="evidence" value="ECO:0007669"/>
    <property type="project" value="InterPro"/>
</dbReference>
<dbReference type="InterPro" id="IPR036409">
    <property type="entry name" value="Aldolase_II/adducin_N_sf"/>
</dbReference>
<sequence>MTVASEIVELGASFFRRGLTFGRTGNLSAVDTDGTILMTPTGVSLDRLRSDALSRVTADGHHVDGPRPTKEAFLHLALYRARPHAKAVVHTHSTHSVAVSCLRDVDSSNALPVLTAYYAMRVGALPLLPYHAPGDSALGAMAEVAASRHHALLLANHGPIVAGDDLDAAADALEEIEETAKLFLLLRGQAVRPVTDEHARRLREAYR</sequence>
<evidence type="ECO:0000256" key="6">
    <source>
        <dbReference type="ARBA" id="ARBA00044745"/>
    </source>
</evidence>
<name>A0A0K0XAA3_MYCGD</name>
<evidence type="ECO:0000256" key="2">
    <source>
        <dbReference type="ARBA" id="ARBA00022723"/>
    </source>
</evidence>
<evidence type="ECO:0000259" key="11">
    <source>
        <dbReference type="SMART" id="SM01007"/>
    </source>
</evidence>
<dbReference type="RefSeq" id="WP_049746786.1">
    <property type="nucleotide sequence ID" value="NZ_CP012150.1"/>
</dbReference>
<dbReference type="Pfam" id="PF00596">
    <property type="entry name" value="Aldolase_II"/>
    <property type="match status" value="1"/>
</dbReference>
<evidence type="ECO:0000256" key="7">
    <source>
        <dbReference type="ARBA" id="ARBA00044772"/>
    </source>
</evidence>
<dbReference type="Gene3D" id="3.40.225.10">
    <property type="entry name" value="Class II aldolase/adducin N-terminal domain"/>
    <property type="match status" value="1"/>
</dbReference>
<dbReference type="AlphaFoldDB" id="A0A0K0XAA3"/>
<dbReference type="InterPro" id="IPR050197">
    <property type="entry name" value="Aldolase_class_II_sugar_metab"/>
</dbReference>
<dbReference type="PANTHER" id="PTHR22789:SF0">
    <property type="entry name" value="3-OXO-TETRONATE 4-PHOSPHATE DECARBOXYLASE-RELATED"/>
    <property type="match status" value="1"/>
</dbReference>
<dbReference type="NCBIfam" id="NF043034">
    <property type="entry name" value="OxoTetrPhDc"/>
    <property type="match status" value="1"/>
</dbReference>
<dbReference type="EMBL" id="CP012150">
    <property type="protein sequence ID" value="AKS34328.1"/>
    <property type="molecule type" value="Genomic_DNA"/>
</dbReference>
<evidence type="ECO:0000256" key="1">
    <source>
        <dbReference type="ARBA" id="ARBA00001947"/>
    </source>
</evidence>
<evidence type="ECO:0000256" key="4">
    <source>
        <dbReference type="ARBA" id="ARBA00023239"/>
    </source>
</evidence>
<keyword evidence="3" id="KW-0862">Zinc</keyword>
<gene>
    <name evidence="12" type="ORF">AFA91_23275</name>
</gene>
<feature type="domain" description="Class II aldolase/adducin N-terminal" evidence="11">
    <location>
        <begin position="5"/>
        <end position="184"/>
    </location>
</feature>
<proteinExistence type="predicted"/>
<evidence type="ECO:0000256" key="10">
    <source>
        <dbReference type="ARBA" id="ARBA00048603"/>
    </source>
</evidence>
<dbReference type="KEGG" id="mgo:AFA91_23275"/>
<accession>A0A0K0XAA3</accession>
<evidence type="ECO:0000256" key="8">
    <source>
        <dbReference type="ARBA" id="ARBA00044803"/>
    </source>
</evidence>
<evidence type="ECO:0000256" key="5">
    <source>
        <dbReference type="ARBA" id="ARBA00023277"/>
    </source>
</evidence>
<evidence type="ECO:0000313" key="13">
    <source>
        <dbReference type="Proteomes" id="UP000062255"/>
    </source>
</evidence>
<evidence type="ECO:0000313" key="12">
    <source>
        <dbReference type="EMBL" id="AKS34328.1"/>
    </source>
</evidence>
<evidence type="ECO:0000256" key="9">
    <source>
        <dbReference type="ARBA" id="ARBA00047520"/>
    </source>
</evidence>
<protein>
    <recommendedName>
        <fullName evidence="8">3-oxo-tetronate 4-phosphate decarboxylase</fullName>
        <ecNumber evidence="7">4.1.1.104</ecNumber>
    </recommendedName>
</protein>
<dbReference type="SMART" id="SM01007">
    <property type="entry name" value="Aldolase_II"/>
    <property type="match status" value="1"/>
</dbReference>
<comment type="catalytic activity">
    <reaction evidence="9">
        <text>3-dehydro-4-O-phospho-D-erythronate + H(+) = dihydroxyacetone phosphate + CO2</text>
        <dbReference type="Rhea" id="RHEA:52416"/>
        <dbReference type="ChEBI" id="CHEBI:15378"/>
        <dbReference type="ChEBI" id="CHEBI:16526"/>
        <dbReference type="ChEBI" id="CHEBI:57642"/>
        <dbReference type="ChEBI" id="CHEBI:136593"/>
        <dbReference type="EC" id="4.1.1.104"/>
    </reaction>
</comment>
<keyword evidence="4" id="KW-0456">Lyase</keyword>
<dbReference type="EC" id="4.1.1.104" evidence="7"/>
<dbReference type="STRING" id="134601.AFA91_23275"/>
<dbReference type="NCBIfam" id="NF006000">
    <property type="entry name" value="PRK08130.1"/>
    <property type="match status" value="1"/>
</dbReference>
<dbReference type="InterPro" id="IPR001303">
    <property type="entry name" value="Aldolase_II/adducin_N"/>
</dbReference>